<dbReference type="AlphaFoldDB" id="A0A0M3V8B0"/>
<evidence type="ECO:0000313" key="1">
    <source>
        <dbReference type="EMBL" id="ALF58843.1"/>
    </source>
</evidence>
<gene>
    <name evidence="1" type="ORF">AOC03_01250</name>
</gene>
<protein>
    <submittedName>
        <fullName evidence="1">Uncharacterized protein</fullName>
    </submittedName>
</protein>
<evidence type="ECO:0000313" key="2">
    <source>
        <dbReference type="Proteomes" id="UP000059847"/>
    </source>
</evidence>
<reference evidence="1 2" key="1">
    <citation type="submission" date="2015-09" db="EMBL/GenBank/DDBJ databases">
        <title>Complete genome of Psychrobacter urativorans R10.10B.</title>
        <authorList>
            <person name="See-Too W.S."/>
            <person name="Chan K.G."/>
        </authorList>
    </citation>
    <scope>NUCLEOTIDE SEQUENCE [LARGE SCALE GENOMIC DNA]</scope>
    <source>
        <strain evidence="1 2">R10.10B</strain>
    </source>
</reference>
<proteinExistence type="predicted"/>
<dbReference type="EMBL" id="CP012678">
    <property type="protein sequence ID" value="ALF58843.1"/>
    <property type="molecule type" value="Genomic_DNA"/>
</dbReference>
<dbReference type="RefSeq" id="WP_062533239.1">
    <property type="nucleotide sequence ID" value="NZ_CP012678.1"/>
</dbReference>
<sequence>MSKLSRESVAEFAAIHVVMHEASRDSAVQEVINNDAILQDEKPRVLAEHGLNGDSGVDIEALTDTSEYAQPIMPDDLKKKRQIMAVRKELLCDGTIDKFYVDDVVYERLK</sequence>
<name>A0A0M3V8B0_9GAMM</name>
<dbReference type="KEGG" id="pur:AOC03_01250"/>
<dbReference type="Proteomes" id="UP000059847">
    <property type="component" value="Chromosome"/>
</dbReference>
<keyword evidence="2" id="KW-1185">Reference proteome</keyword>
<accession>A0A0M3V8B0</accession>
<dbReference type="OrthoDB" id="9844947at2"/>
<organism evidence="1 2">
    <name type="scientific">Psychrobacter urativorans</name>
    <dbReference type="NCBI Taxonomy" id="45610"/>
    <lineage>
        <taxon>Bacteria</taxon>
        <taxon>Pseudomonadati</taxon>
        <taxon>Pseudomonadota</taxon>
        <taxon>Gammaproteobacteria</taxon>
        <taxon>Moraxellales</taxon>
        <taxon>Moraxellaceae</taxon>
        <taxon>Psychrobacter</taxon>
    </lineage>
</organism>